<keyword evidence="1" id="KW-0472">Membrane</keyword>
<name>A0A0J5L089_PLUGE</name>
<dbReference type="AlphaFoldDB" id="A0A0J5L089"/>
<keyword evidence="3" id="KW-1185">Reference proteome</keyword>
<accession>A0A0J5L089</accession>
<organism evidence="2 3">
    <name type="scientific">Pluralibacter gergoviae</name>
    <name type="common">Enterobacter gergoviae</name>
    <dbReference type="NCBI Taxonomy" id="61647"/>
    <lineage>
        <taxon>Bacteria</taxon>
        <taxon>Pseudomonadati</taxon>
        <taxon>Pseudomonadota</taxon>
        <taxon>Gammaproteobacteria</taxon>
        <taxon>Enterobacterales</taxon>
        <taxon>Enterobacteriaceae</taxon>
        <taxon>Pluralibacter</taxon>
    </lineage>
</organism>
<proteinExistence type="predicted"/>
<feature type="transmembrane region" description="Helical" evidence="1">
    <location>
        <begin position="130"/>
        <end position="150"/>
    </location>
</feature>
<comment type="caution">
    <text evidence="2">The sequence shown here is derived from an EMBL/GenBank/DDBJ whole genome shotgun (WGS) entry which is preliminary data.</text>
</comment>
<protein>
    <submittedName>
        <fullName evidence="2">Uncharacterized protein</fullName>
    </submittedName>
</protein>
<dbReference type="EMBL" id="LDZF01000020">
    <property type="protein sequence ID" value="KMK12215.1"/>
    <property type="molecule type" value="Genomic_DNA"/>
</dbReference>
<evidence type="ECO:0000256" key="1">
    <source>
        <dbReference type="SAM" id="Phobius"/>
    </source>
</evidence>
<dbReference type="Proteomes" id="UP000036196">
    <property type="component" value="Unassembled WGS sequence"/>
</dbReference>
<keyword evidence="1" id="KW-1133">Transmembrane helix</keyword>
<dbReference type="PATRIC" id="fig|61647.15.peg.2060"/>
<sequence length="361" mass="41755">MSTLNNDEHIRDEVLTLRRDVKILQGKVDSDVKNQRAKYLDLFMKVSQVTTFTAIIYGAWMLFSFSRYYGVKYTDLAGSSFLIIFGVLNAMSILAIAIFPVFIVCLSRFDSKISYNLLIYKSRIKIAKSNYILSLIILNVFFSLWPFSLMLADNKYWILLPLFIPSAIFIIFAVLGRNHSKYKWTRRDKKYTLFCMFSYNLKVILCLITTLYVYTILKDRIGNVNVWLLAVMLAGMFFCLNVPAILVKQKKVRKALRVILIMIIVDVFFVFSFPFSNEVSRGISKVIGLNLSDECFVYDRKAMNRIPTNYIRNVPQDEHVVKLNIVANINDVYYLAVFGEDKSSMRLAGLQLTMTNCPKEK</sequence>
<feature type="transmembrane region" description="Helical" evidence="1">
    <location>
        <begin position="226"/>
        <end position="246"/>
    </location>
</feature>
<reference evidence="2 3" key="1">
    <citation type="submission" date="2015-05" db="EMBL/GenBank/DDBJ databases">
        <title>Genome sequences of Pluralibacter gergoviae.</title>
        <authorList>
            <person name="Greninger A.L."/>
            <person name="Miller S."/>
        </authorList>
    </citation>
    <scope>NUCLEOTIDE SEQUENCE [LARGE SCALE GENOMIC DNA]</scope>
    <source>
        <strain evidence="2 3">JS81F13</strain>
    </source>
</reference>
<gene>
    <name evidence="2" type="ORF">ABW06_17685</name>
</gene>
<keyword evidence="1" id="KW-0812">Transmembrane</keyword>
<feature type="transmembrane region" description="Helical" evidence="1">
    <location>
        <begin position="156"/>
        <end position="175"/>
    </location>
</feature>
<feature type="transmembrane region" description="Helical" evidence="1">
    <location>
        <begin position="42"/>
        <end position="63"/>
    </location>
</feature>
<feature type="transmembrane region" description="Helical" evidence="1">
    <location>
        <begin position="83"/>
        <end position="109"/>
    </location>
</feature>
<feature type="transmembrane region" description="Helical" evidence="1">
    <location>
        <begin position="258"/>
        <end position="275"/>
    </location>
</feature>
<evidence type="ECO:0000313" key="2">
    <source>
        <dbReference type="EMBL" id="KMK12215.1"/>
    </source>
</evidence>
<dbReference type="RefSeq" id="WP_048279915.1">
    <property type="nucleotide sequence ID" value="NZ_LDZF01000020.1"/>
</dbReference>
<evidence type="ECO:0000313" key="3">
    <source>
        <dbReference type="Proteomes" id="UP000036196"/>
    </source>
</evidence>
<feature type="transmembrane region" description="Helical" evidence="1">
    <location>
        <begin position="191"/>
        <end position="214"/>
    </location>
</feature>